<evidence type="ECO:0000313" key="2">
    <source>
        <dbReference type="Proteomes" id="UP000254069"/>
    </source>
</evidence>
<dbReference type="EMBL" id="UGYO01000001">
    <property type="protein sequence ID" value="SUI49997.1"/>
    <property type="molecule type" value="Genomic_DNA"/>
</dbReference>
<dbReference type="Pfam" id="PF08448">
    <property type="entry name" value="PAS_4"/>
    <property type="match status" value="1"/>
</dbReference>
<dbReference type="CDD" id="cd00130">
    <property type="entry name" value="PAS"/>
    <property type="match status" value="2"/>
</dbReference>
<dbReference type="Gene3D" id="1.10.287.950">
    <property type="entry name" value="Methyl-accepting chemotaxis protein"/>
    <property type="match status" value="1"/>
</dbReference>
<dbReference type="Proteomes" id="UP000254069">
    <property type="component" value="Unassembled WGS sequence"/>
</dbReference>
<dbReference type="SUPFAM" id="SSF58104">
    <property type="entry name" value="Methyl-accepting chemotaxis protein (MCP) signaling domain"/>
    <property type="match status" value="1"/>
</dbReference>
<dbReference type="InterPro" id="IPR035965">
    <property type="entry name" value="PAS-like_dom_sf"/>
</dbReference>
<dbReference type="SUPFAM" id="SSF55785">
    <property type="entry name" value="PYP-like sensor domain (PAS domain)"/>
    <property type="match status" value="2"/>
</dbReference>
<dbReference type="InterPro" id="IPR000700">
    <property type="entry name" value="PAS-assoc_C"/>
</dbReference>
<dbReference type="InterPro" id="IPR001610">
    <property type="entry name" value="PAC"/>
</dbReference>
<evidence type="ECO:0000313" key="1">
    <source>
        <dbReference type="EMBL" id="SUI49997.1"/>
    </source>
</evidence>
<dbReference type="InterPro" id="IPR000014">
    <property type="entry name" value="PAS"/>
</dbReference>
<organism evidence="1 2">
    <name type="scientific">Shewanella algae</name>
    <dbReference type="NCBI Taxonomy" id="38313"/>
    <lineage>
        <taxon>Bacteria</taxon>
        <taxon>Pseudomonadati</taxon>
        <taxon>Pseudomonadota</taxon>
        <taxon>Gammaproteobacteria</taxon>
        <taxon>Alteromonadales</taxon>
        <taxon>Shewanellaceae</taxon>
        <taxon>Shewanella</taxon>
    </lineage>
</organism>
<dbReference type="SMART" id="SM00283">
    <property type="entry name" value="MA"/>
    <property type="match status" value="1"/>
</dbReference>
<dbReference type="Pfam" id="PF08447">
    <property type="entry name" value="PAS_3"/>
    <property type="match status" value="1"/>
</dbReference>
<dbReference type="Pfam" id="PF00015">
    <property type="entry name" value="MCPsignal"/>
    <property type="match status" value="1"/>
</dbReference>
<reference evidence="1 2" key="1">
    <citation type="submission" date="2018-06" db="EMBL/GenBank/DDBJ databases">
        <authorList>
            <consortium name="Pathogen Informatics"/>
            <person name="Doyle S."/>
        </authorList>
    </citation>
    <scope>NUCLEOTIDE SEQUENCE [LARGE SCALE GENOMIC DNA]</scope>
    <source>
        <strain evidence="1 2">NCTC10738</strain>
    </source>
</reference>
<dbReference type="PROSITE" id="PS50113">
    <property type="entry name" value="PAC"/>
    <property type="match status" value="1"/>
</dbReference>
<accession>A0A379YTG9</accession>
<proteinExistence type="predicted"/>
<dbReference type="SMART" id="SM00091">
    <property type="entry name" value="PAS"/>
    <property type="match status" value="2"/>
</dbReference>
<dbReference type="SMART" id="SM00086">
    <property type="entry name" value="PAC"/>
    <property type="match status" value="2"/>
</dbReference>
<dbReference type="InterPro" id="IPR004089">
    <property type="entry name" value="MCPsignal_dom"/>
</dbReference>
<sequence>MFFNKSSKQALAQCQLQLSKQLATVQAIEQSLACVVFTPDGTVIEANRLFAELFGLEHEKLKGMPHKTLCQADYAASTQYRSFWEQLRQGKAAAGVFERRHADGSSIYLQATYFPVFEQGKVTRVMKIAADVTNSQMETDTQKAVANALDNSQAIIEFDPKGNIIEANANFLDVMGYTRAELKGQHHKLFCDEAFYREHPHFWEELNKGQFKSGLFKRFNKLGQTVWLEASYNPIRNPAGKVIKVIKFASDITARIEKSQAIKEAAEIAHSTALNTGATVEQAIDRLDRVTATSNSIASQVQQASEAIAQLNEQSRNIQAIVSTISAIAEQTNLLALNAAIEAARAGEQGRGFAVVADEVRQLAARTSESTKEIGSVVSQNGQLTDKATREMAAVAEAANQGKTQLQEVADVMGAILDGARNVVDTVASLSDEHHRH</sequence>
<dbReference type="PROSITE" id="PS50111">
    <property type="entry name" value="CHEMOTAXIS_TRANSDUC_2"/>
    <property type="match status" value="1"/>
</dbReference>
<dbReference type="InterPro" id="IPR013655">
    <property type="entry name" value="PAS_fold_3"/>
</dbReference>
<dbReference type="GO" id="GO:0007165">
    <property type="term" value="P:signal transduction"/>
    <property type="evidence" value="ECO:0007669"/>
    <property type="project" value="InterPro"/>
</dbReference>
<dbReference type="GO" id="GO:0006935">
    <property type="term" value="P:chemotaxis"/>
    <property type="evidence" value="ECO:0007669"/>
    <property type="project" value="UniProtKB-ARBA"/>
</dbReference>
<dbReference type="GO" id="GO:0016020">
    <property type="term" value="C:membrane"/>
    <property type="evidence" value="ECO:0007669"/>
    <property type="project" value="InterPro"/>
</dbReference>
<dbReference type="PANTHER" id="PTHR24422:SF10">
    <property type="entry name" value="CHEMOTAXIS PROTEIN METHYLTRANSFERASE 2"/>
    <property type="match status" value="1"/>
</dbReference>
<protein>
    <submittedName>
        <fullName evidence="1">Chemotaxis regulator BdlA</fullName>
    </submittedName>
</protein>
<dbReference type="PANTHER" id="PTHR24422">
    <property type="entry name" value="CHEMOTAXIS PROTEIN METHYLTRANSFERASE"/>
    <property type="match status" value="1"/>
</dbReference>
<dbReference type="RefSeq" id="WP_096141572.1">
    <property type="nucleotide sequence ID" value="NZ_AP024610.1"/>
</dbReference>
<dbReference type="KEGG" id="salg:BS332_12785"/>
<dbReference type="AlphaFoldDB" id="A0A379YTG9"/>
<gene>
    <name evidence="1" type="primary">bdlA_2</name>
    <name evidence="1" type="ORF">NCTC10738_00494</name>
</gene>
<dbReference type="PROSITE" id="PS50112">
    <property type="entry name" value="PAS"/>
    <property type="match status" value="1"/>
</dbReference>
<dbReference type="InterPro" id="IPR050903">
    <property type="entry name" value="Bact_Chemotaxis_MeTrfase"/>
</dbReference>
<keyword evidence="2" id="KW-1185">Reference proteome</keyword>
<dbReference type="Gene3D" id="3.30.450.20">
    <property type="entry name" value="PAS domain"/>
    <property type="match status" value="2"/>
</dbReference>
<dbReference type="InterPro" id="IPR013656">
    <property type="entry name" value="PAS_4"/>
</dbReference>
<dbReference type="NCBIfam" id="TIGR00229">
    <property type="entry name" value="sensory_box"/>
    <property type="match status" value="2"/>
</dbReference>
<name>A0A379YTG9_9GAMM</name>